<feature type="compositionally biased region" description="Basic and acidic residues" evidence="1">
    <location>
        <begin position="87"/>
        <end position="111"/>
    </location>
</feature>
<name>A0A2P6TL61_CHLSO</name>
<protein>
    <submittedName>
        <fullName evidence="2">FAM161A isoform X2</fullName>
    </submittedName>
</protein>
<dbReference type="AlphaFoldDB" id="A0A2P6TL61"/>
<reference evidence="2 3" key="1">
    <citation type="journal article" date="2018" name="Plant J.">
        <title>Genome sequences of Chlorella sorokiniana UTEX 1602 and Micractinium conductrix SAG 241.80: implications to maltose excretion by a green alga.</title>
        <authorList>
            <person name="Arriola M.B."/>
            <person name="Velmurugan N."/>
            <person name="Zhang Y."/>
            <person name="Plunkett M.H."/>
            <person name="Hondzo H."/>
            <person name="Barney B.M."/>
        </authorList>
    </citation>
    <scope>NUCLEOTIDE SEQUENCE [LARGE SCALE GENOMIC DNA]</scope>
    <source>
        <strain evidence="3">UTEX 1602</strain>
    </source>
</reference>
<dbReference type="OrthoDB" id="10625867at2759"/>
<evidence type="ECO:0000313" key="3">
    <source>
        <dbReference type="Proteomes" id="UP000239899"/>
    </source>
</evidence>
<gene>
    <name evidence="2" type="ORF">C2E21_6479</name>
</gene>
<dbReference type="Pfam" id="PF10595">
    <property type="entry name" value="FAM161A_B"/>
    <property type="match status" value="1"/>
</dbReference>
<feature type="region of interest" description="Disordered" evidence="1">
    <location>
        <begin position="69"/>
        <end position="121"/>
    </location>
</feature>
<sequence>MLQLWQPPTECLLGCQLRLQQRPLTAPGLGCGSPVLEAAQLRPTTGSPGKVESLMQVKGEQDAALQQLREAPRPFRASPLPLSTMEPRYHQQQEQREARRQAAHEQRRQQLLEKQPPFGPC</sequence>
<dbReference type="EMBL" id="LHPG02000012">
    <property type="protein sequence ID" value="PRW45030.1"/>
    <property type="molecule type" value="Genomic_DNA"/>
</dbReference>
<evidence type="ECO:0000313" key="2">
    <source>
        <dbReference type="EMBL" id="PRW45030.1"/>
    </source>
</evidence>
<comment type="caution">
    <text evidence="2">The sequence shown here is derived from an EMBL/GenBank/DDBJ whole genome shotgun (WGS) entry which is preliminary data.</text>
</comment>
<proteinExistence type="predicted"/>
<dbReference type="Proteomes" id="UP000239899">
    <property type="component" value="Unassembled WGS sequence"/>
</dbReference>
<accession>A0A2P6TL61</accession>
<organism evidence="2 3">
    <name type="scientific">Chlorella sorokiniana</name>
    <name type="common">Freshwater green alga</name>
    <dbReference type="NCBI Taxonomy" id="3076"/>
    <lineage>
        <taxon>Eukaryota</taxon>
        <taxon>Viridiplantae</taxon>
        <taxon>Chlorophyta</taxon>
        <taxon>core chlorophytes</taxon>
        <taxon>Trebouxiophyceae</taxon>
        <taxon>Chlorellales</taxon>
        <taxon>Chlorellaceae</taxon>
        <taxon>Chlorella clade</taxon>
        <taxon>Chlorella</taxon>
    </lineage>
</organism>
<dbReference type="InterPro" id="IPR019579">
    <property type="entry name" value="FAM161A/B"/>
</dbReference>
<keyword evidence="3" id="KW-1185">Reference proteome</keyword>
<evidence type="ECO:0000256" key="1">
    <source>
        <dbReference type="SAM" id="MobiDB-lite"/>
    </source>
</evidence>